<accession>A0AC60PIL4</accession>
<gene>
    <name evidence="1" type="ORF">HPB47_003367</name>
</gene>
<sequence length="411" mass="46762">VLTGEKEAQVEEMLRKQYEQYRQQWNGRRDRNKEEAVGRPVELERRPIHPPSERVTSSPVEHFGRSVQKLSGEKSGKQTELLRRMYERAESSRSIKELRRRPVEEVDRTGNGLRVLERVEGTSRERNEWKFALDKLTPEIKESYLKDLRKDRMEEETDPVIANQFLSRYQNTWNNRTSQHTNSLDKEPPSDALNEDNVDDKDDNVDELQNDQPEEDIPLTTASTEDTSSESSEEKLDEGRHGYLYIQQGVIRPDLLLGLVRTSTAEAGPFVLGNYEYGTYFPGDDLAPVPIPSPTLELDVTTLFIWQPGTLPCGCLQRGLSSTSQLGHVTVEQTMTQTRLFIQVLSLAVGLADSCHNHQPFKISDLRTDHPGQTPTLSRSKTTIAVGNLDLRHSATKTLCTPYVTIQFTPT</sequence>
<organism evidence="1 2">
    <name type="scientific">Ixodes persulcatus</name>
    <name type="common">Taiga tick</name>
    <dbReference type="NCBI Taxonomy" id="34615"/>
    <lineage>
        <taxon>Eukaryota</taxon>
        <taxon>Metazoa</taxon>
        <taxon>Ecdysozoa</taxon>
        <taxon>Arthropoda</taxon>
        <taxon>Chelicerata</taxon>
        <taxon>Arachnida</taxon>
        <taxon>Acari</taxon>
        <taxon>Parasitiformes</taxon>
        <taxon>Ixodida</taxon>
        <taxon>Ixodoidea</taxon>
        <taxon>Ixodidae</taxon>
        <taxon>Ixodinae</taxon>
        <taxon>Ixodes</taxon>
    </lineage>
</organism>
<dbReference type="EMBL" id="JABSTQ010010488">
    <property type="protein sequence ID" value="KAG0420645.1"/>
    <property type="molecule type" value="Genomic_DNA"/>
</dbReference>
<keyword evidence="2" id="KW-1185">Reference proteome</keyword>
<evidence type="ECO:0000313" key="1">
    <source>
        <dbReference type="EMBL" id="KAG0420645.1"/>
    </source>
</evidence>
<dbReference type="Proteomes" id="UP000805193">
    <property type="component" value="Unassembled WGS sequence"/>
</dbReference>
<feature type="non-terminal residue" evidence="1">
    <location>
        <position position="1"/>
    </location>
</feature>
<reference evidence="1 2" key="1">
    <citation type="journal article" date="2020" name="Cell">
        <title>Large-Scale Comparative Analyses of Tick Genomes Elucidate Their Genetic Diversity and Vector Capacities.</title>
        <authorList>
            <consortium name="Tick Genome and Microbiome Consortium (TIGMIC)"/>
            <person name="Jia N."/>
            <person name="Wang J."/>
            <person name="Shi W."/>
            <person name="Du L."/>
            <person name="Sun Y."/>
            <person name="Zhan W."/>
            <person name="Jiang J.F."/>
            <person name="Wang Q."/>
            <person name="Zhang B."/>
            <person name="Ji P."/>
            <person name="Bell-Sakyi L."/>
            <person name="Cui X.M."/>
            <person name="Yuan T.T."/>
            <person name="Jiang B.G."/>
            <person name="Yang W.F."/>
            <person name="Lam T.T."/>
            <person name="Chang Q.C."/>
            <person name="Ding S.J."/>
            <person name="Wang X.J."/>
            <person name="Zhu J.G."/>
            <person name="Ruan X.D."/>
            <person name="Zhao L."/>
            <person name="Wei J.T."/>
            <person name="Ye R.Z."/>
            <person name="Que T.C."/>
            <person name="Du C.H."/>
            <person name="Zhou Y.H."/>
            <person name="Cheng J.X."/>
            <person name="Dai P.F."/>
            <person name="Guo W.B."/>
            <person name="Han X.H."/>
            <person name="Huang E.J."/>
            <person name="Li L.F."/>
            <person name="Wei W."/>
            <person name="Gao Y.C."/>
            <person name="Liu J.Z."/>
            <person name="Shao H.Z."/>
            <person name="Wang X."/>
            <person name="Wang C.C."/>
            <person name="Yang T.C."/>
            <person name="Huo Q.B."/>
            <person name="Li W."/>
            <person name="Chen H.Y."/>
            <person name="Chen S.E."/>
            <person name="Zhou L.G."/>
            <person name="Ni X.B."/>
            <person name="Tian J.H."/>
            <person name="Sheng Y."/>
            <person name="Liu T."/>
            <person name="Pan Y.S."/>
            <person name="Xia L.Y."/>
            <person name="Li J."/>
            <person name="Zhao F."/>
            <person name="Cao W.C."/>
        </authorList>
    </citation>
    <scope>NUCLEOTIDE SEQUENCE [LARGE SCALE GENOMIC DNA]</scope>
    <source>
        <strain evidence="1">Iper-2018</strain>
    </source>
</reference>
<proteinExistence type="predicted"/>
<comment type="caution">
    <text evidence="1">The sequence shown here is derived from an EMBL/GenBank/DDBJ whole genome shotgun (WGS) entry which is preliminary data.</text>
</comment>
<evidence type="ECO:0000313" key="2">
    <source>
        <dbReference type="Proteomes" id="UP000805193"/>
    </source>
</evidence>
<protein>
    <submittedName>
        <fullName evidence="1">Uncharacterized protein</fullName>
    </submittedName>
</protein>
<name>A0AC60PIL4_IXOPE</name>